<dbReference type="Pfam" id="PF12670">
    <property type="entry name" value="DUF3792"/>
    <property type="match status" value="1"/>
</dbReference>
<keyword evidence="1" id="KW-1133">Transmembrane helix</keyword>
<accession>A0A9D2KPF2</accession>
<evidence type="ECO:0000256" key="1">
    <source>
        <dbReference type="SAM" id="Phobius"/>
    </source>
</evidence>
<dbReference type="NCBIfam" id="TIGR04086">
    <property type="entry name" value="TIGR04086_membr"/>
    <property type="match status" value="1"/>
</dbReference>
<feature type="transmembrane region" description="Helical" evidence="1">
    <location>
        <begin position="98"/>
        <end position="118"/>
    </location>
</feature>
<reference evidence="2" key="1">
    <citation type="journal article" date="2021" name="PeerJ">
        <title>Extensive microbial diversity within the chicken gut microbiome revealed by metagenomics and culture.</title>
        <authorList>
            <person name="Gilroy R."/>
            <person name="Ravi A."/>
            <person name="Getino M."/>
            <person name="Pursley I."/>
            <person name="Horton D.L."/>
            <person name="Alikhan N.F."/>
            <person name="Baker D."/>
            <person name="Gharbi K."/>
            <person name="Hall N."/>
            <person name="Watson M."/>
            <person name="Adriaenssens E.M."/>
            <person name="Foster-Nyarko E."/>
            <person name="Jarju S."/>
            <person name="Secka A."/>
            <person name="Antonio M."/>
            <person name="Oren A."/>
            <person name="Chaudhuri R.R."/>
            <person name="La Ragione R."/>
            <person name="Hildebrand F."/>
            <person name="Pallen M.J."/>
        </authorList>
    </citation>
    <scope>NUCLEOTIDE SEQUENCE</scope>
    <source>
        <strain evidence="2">CHK178-16964</strain>
    </source>
</reference>
<feature type="transmembrane region" description="Helical" evidence="1">
    <location>
        <begin position="68"/>
        <end position="86"/>
    </location>
</feature>
<dbReference type="AlphaFoldDB" id="A0A9D2KPF2"/>
<keyword evidence="1" id="KW-0812">Transmembrane</keyword>
<reference evidence="2" key="2">
    <citation type="submission" date="2021-04" db="EMBL/GenBank/DDBJ databases">
        <authorList>
            <person name="Gilroy R."/>
        </authorList>
    </citation>
    <scope>NUCLEOTIDE SEQUENCE</scope>
    <source>
        <strain evidence="2">CHK178-16964</strain>
    </source>
</reference>
<evidence type="ECO:0000313" key="3">
    <source>
        <dbReference type="Proteomes" id="UP000823900"/>
    </source>
</evidence>
<feature type="transmembrane region" description="Helical" evidence="1">
    <location>
        <begin position="41"/>
        <end position="61"/>
    </location>
</feature>
<dbReference type="EMBL" id="DWZA01000097">
    <property type="protein sequence ID" value="HJA72129.1"/>
    <property type="molecule type" value="Genomic_DNA"/>
</dbReference>
<organism evidence="2 3">
    <name type="scientific">Candidatus Lachnoclostridium stercoravium</name>
    <dbReference type="NCBI Taxonomy" id="2838633"/>
    <lineage>
        <taxon>Bacteria</taxon>
        <taxon>Bacillati</taxon>
        <taxon>Bacillota</taxon>
        <taxon>Clostridia</taxon>
        <taxon>Lachnospirales</taxon>
        <taxon>Lachnospiraceae</taxon>
    </lineage>
</organism>
<dbReference type="InterPro" id="IPR023804">
    <property type="entry name" value="DUF3792_TM"/>
</dbReference>
<evidence type="ECO:0000313" key="2">
    <source>
        <dbReference type="EMBL" id="HJA72129.1"/>
    </source>
</evidence>
<sequence length="119" mass="12706">MNRLPVKAVIRSLLLSYISAAILLTVLAFLLYRLHLGEGQIALGVNAIYILTCFIGGFAAGRSVGQRRFFWGLLTGVLYFCILLAVSCGLHKGFSGDIPSVVQTFIMCAGGGMLGGMFS</sequence>
<gene>
    <name evidence="2" type="ORF">IAA07_11245</name>
</gene>
<dbReference type="Proteomes" id="UP000823900">
    <property type="component" value="Unassembled WGS sequence"/>
</dbReference>
<proteinExistence type="predicted"/>
<name>A0A9D2KPF2_9FIRM</name>
<protein>
    <submittedName>
        <fullName evidence="2">TIGR04086 family membrane protein</fullName>
    </submittedName>
</protein>
<keyword evidence="1" id="KW-0472">Membrane</keyword>
<comment type="caution">
    <text evidence="2">The sequence shown here is derived from an EMBL/GenBank/DDBJ whole genome shotgun (WGS) entry which is preliminary data.</text>
</comment>
<feature type="transmembrane region" description="Helical" evidence="1">
    <location>
        <begin position="12"/>
        <end position="35"/>
    </location>
</feature>